<proteinExistence type="predicted"/>
<evidence type="ECO:0000313" key="2">
    <source>
        <dbReference type="Proteomes" id="UP001328107"/>
    </source>
</evidence>
<feature type="non-terminal residue" evidence="1">
    <location>
        <position position="112"/>
    </location>
</feature>
<keyword evidence="2" id="KW-1185">Reference proteome</keyword>
<dbReference type="PANTHER" id="PTHR38608">
    <property type="entry name" value="PROTEIN CBG07207"/>
    <property type="match status" value="1"/>
</dbReference>
<dbReference type="AlphaFoldDB" id="A0AAN5C2P5"/>
<name>A0AAN5C2P5_9BILA</name>
<dbReference type="PANTHER" id="PTHR38608:SF4">
    <property type="entry name" value="PROTEIN CBG07207"/>
    <property type="match status" value="1"/>
</dbReference>
<comment type="caution">
    <text evidence="1">The sequence shown here is derived from an EMBL/GenBank/DDBJ whole genome shotgun (WGS) entry which is preliminary data.</text>
</comment>
<gene>
    <name evidence="1" type="ORF">PMAYCL1PPCAC_04953</name>
</gene>
<dbReference type="EMBL" id="BTRK01000002">
    <property type="protein sequence ID" value="GMR34758.1"/>
    <property type="molecule type" value="Genomic_DNA"/>
</dbReference>
<sequence>SAMIGMINLPTDGPVDFYVGAPTSRISESVPKLQIIGRPSALANLSELPSTSSNPNPPMSPRTQIFQFSLSLFSKRQSVPTLGYCPDGRQSVDGIPINTHSPSKLWDELLMR</sequence>
<dbReference type="Proteomes" id="UP001328107">
    <property type="component" value="Unassembled WGS sequence"/>
</dbReference>
<feature type="non-terminal residue" evidence="1">
    <location>
        <position position="1"/>
    </location>
</feature>
<protein>
    <submittedName>
        <fullName evidence="1">Uncharacterized protein</fullName>
    </submittedName>
</protein>
<reference evidence="2" key="1">
    <citation type="submission" date="2022-10" db="EMBL/GenBank/DDBJ databases">
        <title>Genome assembly of Pristionchus species.</title>
        <authorList>
            <person name="Yoshida K."/>
            <person name="Sommer R.J."/>
        </authorList>
    </citation>
    <scope>NUCLEOTIDE SEQUENCE [LARGE SCALE GENOMIC DNA]</scope>
    <source>
        <strain evidence="2">RS5460</strain>
    </source>
</reference>
<organism evidence="1 2">
    <name type="scientific">Pristionchus mayeri</name>
    <dbReference type="NCBI Taxonomy" id="1317129"/>
    <lineage>
        <taxon>Eukaryota</taxon>
        <taxon>Metazoa</taxon>
        <taxon>Ecdysozoa</taxon>
        <taxon>Nematoda</taxon>
        <taxon>Chromadorea</taxon>
        <taxon>Rhabditida</taxon>
        <taxon>Rhabditina</taxon>
        <taxon>Diplogasteromorpha</taxon>
        <taxon>Diplogasteroidea</taxon>
        <taxon>Neodiplogasteridae</taxon>
        <taxon>Pristionchus</taxon>
    </lineage>
</organism>
<accession>A0AAN5C2P5</accession>
<evidence type="ECO:0000313" key="1">
    <source>
        <dbReference type="EMBL" id="GMR34758.1"/>
    </source>
</evidence>